<feature type="compositionally biased region" description="Basic residues" evidence="1">
    <location>
        <begin position="8"/>
        <end position="18"/>
    </location>
</feature>
<feature type="region of interest" description="Disordered" evidence="1">
    <location>
        <begin position="1"/>
        <end position="92"/>
    </location>
</feature>
<dbReference type="GeneID" id="48307428"/>
<keyword evidence="2" id="KW-0472">Membrane</keyword>
<evidence type="ECO:0000313" key="3">
    <source>
        <dbReference type="EMBL" id="ANY71855.1"/>
    </source>
</evidence>
<dbReference type="EMBL" id="MRVI01000001">
    <property type="protein sequence ID" value="OOC60840.1"/>
    <property type="molecule type" value="Genomic_DNA"/>
</dbReference>
<organism evidence="3">
    <name type="scientific">Paenibacillus ihbetae</name>
    <dbReference type="NCBI Taxonomy" id="1870820"/>
    <lineage>
        <taxon>Bacteria</taxon>
        <taxon>Bacillati</taxon>
        <taxon>Bacillota</taxon>
        <taxon>Bacilli</taxon>
        <taxon>Bacillales</taxon>
        <taxon>Paenibacillaceae</taxon>
        <taxon>Paenibacillus</taxon>
    </lineage>
</organism>
<dbReference type="AlphaFoldDB" id="A0A1B2DVZ4"/>
<evidence type="ECO:0000256" key="2">
    <source>
        <dbReference type="SAM" id="Phobius"/>
    </source>
</evidence>
<dbReference type="KEGG" id="pib:BBD41_04235"/>
<accession>A0A1B2DVZ4</accession>
<evidence type="ECO:0000313" key="5">
    <source>
        <dbReference type="Proteomes" id="UP000189059"/>
    </source>
</evidence>
<keyword evidence="5" id="KW-1185">Reference proteome</keyword>
<dbReference type="Proteomes" id="UP000189059">
    <property type="component" value="Unassembled WGS sequence"/>
</dbReference>
<sequence length="139" mass="15504">MNELSRMERHRGRSKGRKSQASSVSVSPASPAAKPTRPDAGEYTGLSRSKPKAAEERRTYAAGGEEGLSRSRRKQSATHDTMEEASAPRRTHTYSSYRVRMSKWFVNSLIVIFILLMASLLWWGLIGAPPVSELIKELL</sequence>
<keyword evidence="2" id="KW-0812">Transmembrane</keyword>
<gene>
    <name evidence="4" type="ORF">BBD40_02435</name>
    <name evidence="3" type="ORF">BBD41_04235</name>
</gene>
<feature type="transmembrane region" description="Helical" evidence="2">
    <location>
        <begin position="104"/>
        <end position="125"/>
    </location>
</feature>
<feature type="compositionally biased region" description="Low complexity" evidence="1">
    <location>
        <begin position="21"/>
        <end position="33"/>
    </location>
</feature>
<dbReference type="OrthoDB" id="2626509at2"/>
<evidence type="ECO:0000313" key="4">
    <source>
        <dbReference type="EMBL" id="OOC60840.1"/>
    </source>
</evidence>
<reference evidence="3" key="1">
    <citation type="submission" date="2016-08" db="EMBL/GenBank/DDBJ databases">
        <title>Complete Genome Seqeunce of Paenibacillus sp. nov. IHBB 9852 from high altitute lake of Indian trans-Himalayas.</title>
        <authorList>
            <person name="Kiran S."/>
            <person name="Swarnkar M.K."/>
            <person name="Rana A."/>
            <person name="Tewari R."/>
            <person name="Gulati A."/>
        </authorList>
    </citation>
    <scope>NUCLEOTIDE SEQUENCE [LARGE SCALE GENOMIC DNA]</scope>
    <source>
        <strain evidence="3">IHBB 9852</strain>
    </source>
</reference>
<protein>
    <submittedName>
        <fullName evidence="3">Uncharacterized protein</fullName>
    </submittedName>
</protein>
<evidence type="ECO:0000256" key="1">
    <source>
        <dbReference type="SAM" id="MobiDB-lite"/>
    </source>
</evidence>
<dbReference type="EMBL" id="CP016809">
    <property type="protein sequence ID" value="ANY71855.1"/>
    <property type="molecule type" value="Genomic_DNA"/>
</dbReference>
<dbReference type="RefSeq" id="WP_077565408.1">
    <property type="nucleotide sequence ID" value="NZ_CP016809.1"/>
</dbReference>
<proteinExistence type="predicted"/>
<reference evidence="4 5" key="2">
    <citation type="submission" date="2016-12" db="EMBL/GenBank/DDBJ databases">
        <title>Genome sequencing and description of Paenibacillus sp. nov. from high altitude lake in the Indian Trans- Himalayas.</title>
        <authorList>
            <person name="Kiran S."/>
            <person name="Swarnkar M.K."/>
            <person name="Rana A."/>
            <person name="Tewari R."/>
            <person name="Gulati A."/>
        </authorList>
    </citation>
    <scope>NUCLEOTIDE SEQUENCE [LARGE SCALE GENOMIC DNA]</scope>
    <source>
        <strain evidence="4 5">IHBB 9951</strain>
    </source>
</reference>
<name>A0A1B2DVZ4_9BACL</name>
<keyword evidence="2" id="KW-1133">Transmembrane helix</keyword>